<organism evidence="10">
    <name type="scientific">Corethron hystrix</name>
    <dbReference type="NCBI Taxonomy" id="216773"/>
    <lineage>
        <taxon>Eukaryota</taxon>
        <taxon>Sar</taxon>
        <taxon>Stramenopiles</taxon>
        <taxon>Ochrophyta</taxon>
        <taxon>Bacillariophyta</taxon>
        <taxon>Coscinodiscophyceae</taxon>
        <taxon>Corethrophycidae</taxon>
        <taxon>Corethrales</taxon>
        <taxon>Corethraceae</taxon>
        <taxon>Corethron</taxon>
    </lineage>
</organism>
<keyword evidence="7 8" id="KW-0472">Membrane</keyword>
<feature type="transmembrane region" description="Helical" evidence="8">
    <location>
        <begin position="106"/>
        <end position="130"/>
    </location>
</feature>
<dbReference type="EMBL" id="HBFR01012120">
    <property type="protein sequence ID" value="CAD8881570.1"/>
    <property type="molecule type" value="Transcribed_RNA"/>
</dbReference>
<dbReference type="PANTHER" id="PTHR22950">
    <property type="entry name" value="AMINO ACID TRANSPORTER"/>
    <property type="match status" value="1"/>
</dbReference>
<keyword evidence="6 8" id="KW-1133">Transmembrane helix</keyword>
<feature type="transmembrane region" description="Helical" evidence="8">
    <location>
        <begin position="32"/>
        <end position="51"/>
    </location>
</feature>
<reference evidence="10" key="1">
    <citation type="submission" date="2021-01" db="EMBL/GenBank/DDBJ databases">
        <authorList>
            <person name="Corre E."/>
            <person name="Pelletier E."/>
            <person name="Niang G."/>
            <person name="Scheremetjew M."/>
            <person name="Finn R."/>
            <person name="Kale V."/>
            <person name="Holt S."/>
            <person name="Cochrane G."/>
            <person name="Meng A."/>
            <person name="Brown T."/>
            <person name="Cohen L."/>
        </authorList>
    </citation>
    <scope>NUCLEOTIDE SEQUENCE</scope>
    <source>
        <strain evidence="10">308</strain>
    </source>
</reference>
<evidence type="ECO:0000256" key="8">
    <source>
        <dbReference type="SAM" id="Phobius"/>
    </source>
</evidence>
<name>A0A7S1FR11_9STRA</name>
<dbReference type="GO" id="GO:0015179">
    <property type="term" value="F:L-amino acid transmembrane transporter activity"/>
    <property type="evidence" value="ECO:0007669"/>
    <property type="project" value="TreeGrafter"/>
</dbReference>
<evidence type="ECO:0000313" key="10">
    <source>
        <dbReference type="EMBL" id="CAD8881570.1"/>
    </source>
</evidence>
<evidence type="ECO:0000256" key="1">
    <source>
        <dbReference type="ARBA" id="ARBA00004141"/>
    </source>
</evidence>
<evidence type="ECO:0000259" key="9">
    <source>
        <dbReference type="Pfam" id="PF01490"/>
    </source>
</evidence>
<comment type="subcellular location">
    <subcellularLocation>
        <location evidence="1">Membrane</location>
        <topology evidence="1">Multi-pass membrane protein</topology>
    </subcellularLocation>
</comment>
<sequence length="246" mass="26907">MFAFAYGAMISYLMIIRDTIPLLLGVAPEDTFVRNVLLAGLTLVVIVPLSMKRDMADLAFTSFLSVVGDFLVVIVVAVYSPTRRSVEEHGGFMNIVAESTFRPRTVFVGVGVLSFAFVCQHSAFIVAKSLDRPTHRRWGKVTGYALALAGLVSLVCGVTGYVGFMEDTEGDVLNTFLQFDDDDRTSYLAVQWARGILGFTMFVTVSAAFAKQPPESVNIRSVHRRSCLSSHVCSIRWRSSSPGTSA</sequence>
<comment type="similarity">
    <text evidence="2">Belongs to the amino acid/polyamine transporter 2 family.</text>
</comment>
<evidence type="ECO:0000256" key="2">
    <source>
        <dbReference type="ARBA" id="ARBA00008066"/>
    </source>
</evidence>
<dbReference type="Pfam" id="PF01490">
    <property type="entry name" value="Aa_trans"/>
    <property type="match status" value="1"/>
</dbReference>
<keyword evidence="5" id="KW-0029">Amino-acid transport</keyword>
<evidence type="ECO:0000256" key="7">
    <source>
        <dbReference type="ARBA" id="ARBA00023136"/>
    </source>
</evidence>
<evidence type="ECO:0000256" key="6">
    <source>
        <dbReference type="ARBA" id="ARBA00022989"/>
    </source>
</evidence>
<dbReference type="InterPro" id="IPR013057">
    <property type="entry name" value="AA_transpt_TM"/>
</dbReference>
<gene>
    <name evidence="10" type="ORF">CHYS00102_LOCUS8757</name>
</gene>
<dbReference type="GO" id="GO:0016020">
    <property type="term" value="C:membrane"/>
    <property type="evidence" value="ECO:0007669"/>
    <property type="project" value="UniProtKB-SubCell"/>
</dbReference>
<keyword evidence="4 8" id="KW-0812">Transmembrane</keyword>
<feature type="transmembrane region" description="Helical" evidence="8">
    <location>
        <begin position="192"/>
        <end position="210"/>
    </location>
</feature>
<keyword evidence="3" id="KW-0813">Transport</keyword>
<protein>
    <recommendedName>
        <fullName evidence="9">Amino acid transporter transmembrane domain-containing protein</fullName>
    </recommendedName>
</protein>
<feature type="transmembrane region" description="Helical" evidence="8">
    <location>
        <begin position="142"/>
        <end position="164"/>
    </location>
</feature>
<accession>A0A7S1FR11</accession>
<evidence type="ECO:0000256" key="5">
    <source>
        <dbReference type="ARBA" id="ARBA00022970"/>
    </source>
</evidence>
<dbReference type="AlphaFoldDB" id="A0A7S1FR11"/>
<evidence type="ECO:0000256" key="4">
    <source>
        <dbReference type="ARBA" id="ARBA00022692"/>
    </source>
</evidence>
<proteinExistence type="inferred from homology"/>
<dbReference type="PANTHER" id="PTHR22950:SF458">
    <property type="entry name" value="SODIUM-COUPLED NEUTRAL AMINO ACID TRANSPORTER 11-RELATED"/>
    <property type="match status" value="1"/>
</dbReference>
<feature type="domain" description="Amino acid transporter transmembrane" evidence="9">
    <location>
        <begin position="4"/>
        <end position="191"/>
    </location>
</feature>
<feature type="transmembrane region" description="Helical" evidence="8">
    <location>
        <begin position="58"/>
        <end position="79"/>
    </location>
</feature>
<evidence type="ECO:0000256" key="3">
    <source>
        <dbReference type="ARBA" id="ARBA00022448"/>
    </source>
</evidence>